<reference evidence="1" key="1">
    <citation type="submission" date="2014-11" db="EMBL/GenBank/DDBJ databases">
        <authorList>
            <person name="Amaro Gonzalez C."/>
        </authorList>
    </citation>
    <scope>NUCLEOTIDE SEQUENCE</scope>
</reference>
<evidence type="ECO:0000313" key="1">
    <source>
        <dbReference type="EMBL" id="JAH52825.1"/>
    </source>
</evidence>
<dbReference type="EMBL" id="GBXM01055752">
    <property type="protein sequence ID" value="JAH52825.1"/>
    <property type="molecule type" value="Transcribed_RNA"/>
</dbReference>
<sequence length="12" mass="1422">MHLNIVIQKNVI</sequence>
<organism evidence="1">
    <name type="scientific">Anguilla anguilla</name>
    <name type="common">European freshwater eel</name>
    <name type="synonym">Muraena anguilla</name>
    <dbReference type="NCBI Taxonomy" id="7936"/>
    <lineage>
        <taxon>Eukaryota</taxon>
        <taxon>Metazoa</taxon>
        <taxon>Chordata</taxon>
        <taxon>Craniata</taxon>
        <taxon>Vertebrata</taxon>
        <taxon>Euteleostomi</taxon>
        <taxon>Actinopterygii</taxon>
        <taxon>Neopterygii</taxon>
        <taxon>Teleostei</taxon>
        <taxon>Anguilliformes</taxon>
        <taxon>Anguillidae</taxon>
        <taxon>Anguilla</taxon>
    </lineage>
</organism>
<name>A0A0E9TIX1_ANGAN</name>
<protein>
    <submittedName>
        <fullName evidence="1">Uncharacterized protein</fullName>
    </submittedName>
</protein>
<reference evidence="1" key="2">
    <citation type="journal article" date="2015" name="Fish Shellfish Immunol.">
        <title>Early steps in the European eel (Anguilla anguilla)-Vibrio vulnificus interaction in the gills: Role of the RtxA13 toxin.</title>
        <authorList>
            <person name="Callol A."/>
            <person name="Pajuelo D."/>
            <person name="Ebbesson L."/>
            <person name="Teles M."/>
            <person name="MacKenzie S."/>
            <person name="Amaro C."/>
        </authorList>
    </citation>
    <scope>NUCLEOTIDE SEQUENCE</scope>
</reference>
<proteinExistence type="predicted"/>
<accession>A0A0E9TIX1</accession>